<keyword evidence="3" id="KW-1185">Reference proteome</keyword>
<feature type="region of interest" description="Disordered" evidence="1">
    <location>
        <begin position="25"/>
        <end position="106"/>
    </location>
</feature>
<organism evidence="2 3">
    <name type="scientific">Liparis tanakae</name>
    <name type="common">Tanaka's snailfish</name>
    <dbReference type="NCBI Taxonomy" id="230148"/>
    <lineage>
        <taxon>Eukaryota</taxon>
        <taxon>Metazoa</taxon>
        <taxon>Chordata</taxon>
        <taxon>Craniata</taxon>
        <taxon>Vertebrata</taxon>
        <taxon>Euteleostomi</taxon>
        <taxon>Actinopterygii</taxon>
        <taxon>Neopterygii</taxon>
        <taxon>Teleostei</taxon>
        <taxon>Neoteleostei</taxon>
        <taxon>Acanthomorphata</taxon>
        <taxon>Eupercaria</taxon>
        <taxon>Perciformes</taxon>
        <taxon>Cottioidei</taxon>
        <taxon>Cottales</taxon>
        <taxon>Liparidae</taxon>
        <taxon>Liparis</taxon>
    </lineage>
</organism>
<evidence type="ECO:0000313" key="2">
    <source>
        <dbReference type="EMBL" id="TNN34123.1"/>
    </source>
</evidence>
<feature type="compositionally biased region" description="Pro residues" evidence="1">
    <location>
        <begin position="38"/>
        <end position="48"/>
    </location>
</feature>
<reference evidence="2 3" key="1">
    <citation type="submission" date="2019-03" db="EMBL/GenBank/DDBJ databases">
        <title>First draft genome of Liparis tanakae, snailfish: a comprehensive survey of snailfish specific genes.</title>
        <authorList>
            <person name="Kim W."/>
            <person name="Song I."/>
            <person name="Jeong J.-H."/>
            <person name="Kim D."/>
            <person name="Kim S."/>
            <person name="Ryu S."/>
            <person name="Song J.Y."/>
            <person name="Lee S.K."/>
        </authorList>
    </citation>
    <scope>NUCLEOTIDE SEQUENCE [LARGE SCALE GENOMIC DNA]</scope>
    <source>
        <tissue evidence="2">Muscle</tissue>
    </source>
</reference>
<comment type="caution">
    <text evidence="2">The sequence shown here is derived from an EMBL/GenBank/DDBJ whole genome shotgun (WGS) entry which is preliminary data.</text>
</comment>
<feature type="compositionally biased region" description="Basic residues" evidence="1">
    <location>
        <begin position="51"/>
        <end position="60"/>
    </location>
</feature>
<sequence>MNNFNSGFSLLYYTHLSRQFENFAACPLRPPPSRRPRPPTPTLPPEATPRPRGHRPRNMKRFSEHTVNGTSNRKKHSDVTRDEGRHREHRQLEGRHVRSPKTRSLRPLMTVFGKSTSMCA</sequence>
<accession>A0A4Z2EZD0</accession>
<name>A0A4Z2EZD0_9TELE</name>
<protein>
    <submittedName>
        <fullName evidence="2">Uncharacterized protein</fullName>
    </submittedName>
</protein>
<dbReference type="AlphaFoldDB" id="A0A4Z2EZD0"/>
<evidence type="ECO:0000313" key="3">
    <source>
        <dbReference type="Proteomes" id="UP000314294"/>
    </source>
</evidence>
<evidence type="ECO:0000256" key="1">
    <source>
        <dbReference type="SAM" id="MobiDB-lite"/>
    </source>
</evidence>
<dbReference type="Proteomes" id="UP000314294">
    <property type="component" value="Unassembled WGS sequence"/>
</dbReference>
<feature type="compositionally biased region" description="Basic and acidic residues" evidence="1">
    <location>
        <begin position="77"/>
        <end position="96"/>
    </location>
</feature>
<proteinExistence type="predicted"/>
<gene>
    <name evidence="2" type="ORF">EYF80_055716</name>
</gene>
<dbReference type="EMBL" id="SRLO01002037">
    <property type="protein sequence ID" value="TNN34123.1"/>
    <property type="molecule type" value="Genomic_DNA"/>
</dbReference>